<dbReference type="Gene3D" id="1.10.10.10">
    <property type="entry name" value="Winged helix-like DNA-binding domain superfamily/Winged helix DNA-binding domain"/>
    <property type="match status" value="1"/>
</dbReference>
<evidence type="ECO:0000259" key="5">
    <source>
        <dbReference type="PROSITE" id="PS50043"/>
    </source>
</evidence>
<dbReference type="InterPro" id="IPR016032">
    <property type="entry name" value="Sig_transdc_resp-reg_C-effctor"/>
</dbReference>
<keyword evidence="4" id="KW-1133">Transmembrane helix</keyword>
<organism evidence="6 7">
    <name type="scientific">Emticicia aquatilis</name>
    <dbReference type="NCBI Taxonomy" id="1537369"/>
    <lineage>
        <taxon>Bacteria</taxon>
        <taxon>Pseudomonadati</taxon>
        <taxon>Bacteroidota</taxon>
        <taxon>Cytophagia</taxon>
        <taxon>Cytophagales</taxon>
        <taxon>Leadbetterellaceae</taxon>
        <taxon>Emticicia</taxon>
    </lineage>
</organism>
<evidence type="ECO:0000256" key="2">
    <source>
        <dbReference type="ARBA" id="ARBA00023125"/>
    </source>
</evidence>
<dbReference type="SMART" id="SM00421">
    <property type="entry name" value="HTH_LUXR"/>
    <property type="match status" value="1"/>
</dbReference>
<dbReference type="PROSITE" id="PS50043">
    <property type="entry name" value="HTH_LUXR_2"/>
    <property type="match status" value="1"/>
</dbReference>
<gene>
    <name evidence="6" type="ORF">GCM10011514_21860</name>
</gene>
<protein>
    <recommendedName>
        <fullName evidence="5">HTH luxR-type domain-containing protein</fullName>
    </recommendedName>
</protein>
<dbReference type="Proteomes" id="UP000609064">
    <property type="component" value="Unassembled WGS sequence"/>
</dbReference>
<dbReference type="Pfam" id="PF00196">
    <property type="entry name" value="GerE"/>
    <property type="match status" value="1"/>
</dbReference>
<dbReference type="InterPro" id="IPR036388">
    <property type="entry name" value="WH-like_DNA-bd_sf"/>
</dbReference>
<evidence type="ECO:0000313" key="7">
    <source>
        <dbReference type="Proteomes" id="UP000609064"/>
    </source>
</evidence>
<keyword evidence="7" id="KW-1185">Reference proteome</keyword>
<sequence length="146" mass="16691">MIYLIAVVPAILLYLISQYFNHIFNLWLVQPYVYLLGFLIELVILSIAMFFKVKNYLFKSGTAVSVVNNIENEPVTTGNASKKEILSKREIEIITAFAKGFTYQDISDAMFISPHTVRTHIKNIYQKLDINSKAEAVKIAIEQGWL</sequence>
<reference evidence="6" key="2">
    <citation type="submission" date="2020-09" db="EMBL/GenBank/DDBJ databases">
        <authorList>
            <person name="Sun Q."/>
            <person name="Zhou Y."/>
        </authorList>
    </citation>
    <scope>NUCLEOTIDE SEQUENCE</scope>
    <source>
        <strain evidence="6">CGMCC 1.15958</strain>
    </source>
</reference>
<dbReference type="GO" id="GO:0003677">
    <property type="term" value="F:DNA binding"/>
    <property type="evidence" value="ECO:0007669"/>
    <property type="project" value="UniProtKB-KW"/>
</dbReference>
<keyword evidence="1" id="KW-0805">Transcription regulation</keyword>
<dbReference type="PROSITE" id="PS00622">
    <property type="entry name" value="HTH_LUXR_1"/>
    <property type="match status" value="1"/>
</dbReference>
<dbReference type="CDD" id="cd06170">
    <property type="entry name" value="LuxR_C_like"/>
    <property type="match status" value="1"/>
</dbReference>
<dbReference type="AlphaFoldDB" id="A0A916YRF8"/>
<feature type="transmembrane region" description="Helical" evidence="4">
    <location>
        <begin position="33"/>
        <end position="51"/>
    </location>
</feature>
<dbReference type="GO" id="GO:0006355">
    <property type="term" value="P:regulation of DNA-templated transcription"/>
    <property type="evidence" value="ECO:0007669"/>
    <property type="project" value="InterPro"/>
</dbReference>
<evidence type="ECO:0000256" key="3">
    <source>
        <dbReference type="ARBA" id="ARBA00023163"/>
    </source>
</evidence>
<dbReference type="PANTHER" id="PTHR44688:SF16">
    <property type="entry name" value="DNA-BINDING TRANSCRIPTIONAL ACTIVATOR DEVR_DOSR"/>
    <property type="match status" value="1"/>
</dbReference>
<dbReference type="PANTHER" id="PTHR44688">
    <property type="entry name" value="DNA-BINDING TRANSCRIPTIONAL ACTIVATOR DEVR_DOSR"/>
    <property type="match status" value="1"/>
</dbReference>
<evidence type="ECO:0000256" key="4">
    <source>
        <dbReference type="SAM" id="Phobius"/>
    </source>
</evidence>
<keyword evidence="4" id="KW-0812">Transmembrane</keyword>
<dbReference type="SUPFAM" id="SSF46894">
    <property type="entry name" value="C-terminal effector domain of the bipartite response regulators"/>
    <property type="match status" value="1"/>
</dbReference>
<keyword evidence="2" id="KW-0238">DNA-binding</keyword>
<feature type="domain" description="HTH luxR-type" evidence="5">
    <location>
        <begin position="79"/>
        <end position="144"/>
    </location>
</feature>
<keyword evidence="3" id="KW-0804">Transcription</keyword>
<evidence type="ECO:0000256" key="1">
    <source>
        <dbReference type="ARBA" id="ARBA00023015"/>
    </source>
</evidence>
<name>A0A916YRF8_9BACT</name>
<evidence type="ECO:0000313" key="6">
    <source>
        <dbReference type="EMBL" id="GGD57395.1"/>
    </source>
</evidence>
<reference evidence="6" key="1">
    <citation type="journal article" date="2014" name="Int. J. Syst. Evol. Microbiol.">
        <title>Complete genome sequence of Corynebacterium casei LMG S-19264T (=DSM 44701T), isolated from a smear-ripened cheese.</title>
        <authorList>
            <consortium name="US DOE Joint Genome Institute (JGI-PGF)"/>
            <person name="Walter F."/>
            <person name="Albersmeier A."/>
            <person name="Kalinowski J."/>
            <person name="Ruckert C."/>
        </authorList>
    </citation>
    <scope>NUCLEOTIDE SEQUENCE</scope>
    <source>
        <strain evidence="6">CGMCC 1.15958</strain>
    </source>
</reference>
<comment type="caution">
    <text evidence="6">The sequence shown here is derived from an EMBL/GenBank/DDBJ whole genome shotgun (WGS) entry which is preliminary data.</text>
</comment>
<dbReference type="EMBL" id="BMKK01000004">
    <property type="protein sequence ID" value="GGD57395.1"/>
    <property type="molecule type" value="Genomic_DNA"/>
</dbReference>
<proteinExistence type="predicted"/>
<dbReference type="InterPro" id="IPR000792">
    <property type="entry name" value="Tscrpt_reg_LuxR_C"/>
</dbReference>
<dbReference type="PRINTS" id="PR00038">
    <property type="entry name" value="HTHLUXR"/>
</dbReference>
<accession>A0A916YRF8</accession>
<keyword evidence="4" id="KW-0472">Membrane</keyword>